<dbReference type="Gene3D" id="1.25.40.20">
    <property type="entry name" value="Ankyrin repeat-containing domain"/>
    <property type="match status" value="1"/>
</dbReference>
<evidence type="ECO:0000313" key="2">
    <source>
        <dbReference type="Proteomes" id="UP000799537"/>
    </source>
</evidence>
<evidence type="ECO:0000313" key="1">
    <source>
        <dbReference type="EMBL" id="KAF2159171.1"/>
    </source>
</evidence>
<dbReference type="SUPFAM" id="SSF48403">
    <property type="entry name" value="Ankyrin repeat"/>
    <property type="match status" value="1"/>
</dbReference>
<accession>A0A6A6BWH8</accession>
<dbReference type="InterPro" id="IPR036770">
    <property type="entry name" value="Ankyrin_rpt-contain_sf"/>
</dbReference>
<dbReference type="RefSeq" id="XP_033660060.1">
    <property type="nucleotide sequence ID" value="XM_033809862.1"/>
</dbReference>
<dbReference type="EMBL" id="ML993641">
    <property type="protein sequence ID" value="KAF2159171.1"/>
    <property type="molecule type" value="Genomic_DNA"/>
</dbReference>
<dbReference type="GeneID" id="54563134"/>
<gene>
    <name evidence="1" type="ORF">M409DRAFT_30310</name>
</gene>
<dbReference type="AlphaFoldDB" id="A0A6A6BWH8"/>
<protein>
    <submittedName>
        <fullName evidence="1">Uncharacterized protein</fullName>
    </submittedName>
</protein>
<name>A0A6A6BWH8_ZASCE</name>
<reference evidence="1" key="1">
    <citation type="journal article" date="2020" name="Stud. Mycol.">
        <title>101 Dothideomycetes genomes: a test case for predicting lifestyles and emergence of pathogens.</title>
        <authorList>
            <person name="Haridas S."/>
            <person name="Albert R."/>
            <person name="Binder M."/>
            <person name="Bloem J."/>
            <person name="Labutti K."/>
            <person name="Salamov A."/>
            <person name="Andreopoulos B."/>
            <person name="Baker S."/>
            <person name="Barry K."/>
            <person name="Bills G."/>
            <person name="Bluhm B."/>
            <person name="Cannon C."/>
            <person name="Castanera R."/>
            <person name="Culley D."/>
            <person name="Daum C."/>
            <person name="Ezra D."/>
            <person name="Gonzalez J."/>
            <person name="Henrissat B."/>
            <person name="Kuo A."/>
            <person name="Liang C."/>
            <person name="Lipzen A."/>
            <person name="Lutzoni F."/>
            <person name="Magnuson J."/>
            <person name="Mondo S."/>
            <person name="Nolan M."/>
            <person name="Ohm R."/>
            <person name="Pangilinan J."/>
            <person name="Park H.-J."/>
            <person name="Ramirez L."/>
            <person name="Alfaro M."/>
            <person name="Sun H."/>
            <person name="Tritt A."/>
            <person name="Yoshinaga Y."/>
            <person name="Zwiers L.-H."/>
            <person name="Turgeon B."/>
            <person name="Goodwin S."/>
            <person name="Spatafora J."/>
            <person name="Crous P."/>
            <person name="Grigoriev I."/>
        </authorList>
    </citation>
    <scope>NUCLEOTIDE SEQUENCE</scope>
    <source>
        <strain evidence="1">ATCC 36951</strain>
    </source>
</reference>
<proteinExistence type="predicted"/>
<dbReference type="Proteomes" id="UP000799537">
    <property type="component" value="Unassembled WGS sequence"/>
</dbReference>
<dbReference type="OrthoDB" id="341259at2759"/>
<dbReference type="Pfam" id="PF00023">
    <property type="entry name" value="Ank"/>
    <property type="match status" value="1"/>
</dbReference>
<keyword evidence="2" id="KW-1185">Reference proteome</keyword>
<organism evidence="1 2">
    <name type="scientific">Zasmidium cellare ATCC 36951</name>
    <dbReference type="NCBI Taxonomy" id="1080233"/>
    <lineage>
        <taxon>Eukaryota</taxon>
        <taxon>Fungi</taxon>
        <taxon>Dikarya</taxon>
        <taxon>Ascomycota</taxon>
        <taxon>Pezizomycotina</taxon>
        <taxon>Dothideomycetes</taxon>
        <taxon>Dothideomycetidae</taxon>
        <taxon>Mycosphaerellales</taxon>
        <taxon>Mycosphaerellaceae</taxon>
        <taxon>Zasmidium</taxon>
    </lineage>
</organism>
<dbReference type="InterPro" id="IPR002110">
    <property type="entry name" value="Ankyrin_rpt"/>
</dbReference>
<sequence>MLSQLEHDLLLAVQDGDEALVRTLLEAGADPNAGAWARFEHTAVSLAIENGYEAIFDELISRGLLYGMTEERGPQRIATKSFPRDTSIKATLQIWIANTMPSVIRNISSSWLPNETHSMSPGERALEAVLRSDAATESMVIKLLDANLLASQPYSHLEVARKLLDLAIERCWTTLASYLLEREAPVDTGPSEMSKECYWPSFFGSVSHTLPHIDAKVMPEHLLYRRKVISILDEYYIERSMQVSTWAKAVSSRVFHDLSRSKSEQERTTARVMLDVLRRSSANPSKPDDSGLDALSYAVQQAYPCAVFEEVLQAW</sequence>